<reference evidence="1" key="1">
    <citation type="submission" date="2019-11" db="EMBL/GenBank/DDBJ databases">
        <authorList>
            <person name="Feng L."/>
        </authorList>
    </citation>
    <scope>NUCLEOTIDE SEQUENCE</scope>
    <source>
        <strain evidence="1">AundefinedLFYP135</strain>
    </source>
</reference>
<dbReference type="GO" id="GO:0047200">
    <property type="term" value="F:tetrahydrodipicolinate N-acetyltransferase activity"/>
    <property type="evidence" value="ECO:0007669"/>
    <property type="project" value="UniProtKB-EC"/>
</dbReference>
<dbReference type="EC" id="2.3.1.89" evidence="1"/>
<dbReference type="SUPFAM" id="SSF51161">
    <property type="entry name" value="Trimeric LpxA-like enzymes"/>
    <property type="match status" value="1"/>
</dbReference>
<sequence>MIQSLGSHCPSIDPTAFVAENATLVGKVSVGPGASVWYGAVLRADLAAIQVGAGSNIQDNCVLHLDEGMPCLVGEGVTVGHGAILHGCTIEDNCLIGMGAILLNGAVIGRDSMVGAGALITQNTVIPAGSLVLGSPAKVKRMLTPEEVESIRRSAQEYRQMAALHQVGK</sequence>
<dbReference type="InterPro" id="IPR047324">
    <property type="entry name" value="LbH_gamma_CA-like"/>
</dbReference>
<dbReference type="PANTHER" id="PTHR13061:SF29">
    <property type="entry name" value="GAMMA CARBONIC ANHYDRASE-LIKE 1, MITOCHONDRIAL-RELATED"/>
    <property type="match status" value="1"/>
</dbReference>
<organism evidence="1">
    <name type="scientific">uncultured Anaerotruncus sp</name>
    <dbReference type="NCBI Taxonomy" id="905011"/>
    <lineage>
        <taxon>Bacteria</taxon>
        <taxon>Bacillati</taxon>
        <taxon>Bacillota</taxon>
        <taxon>Clostridia</taxon>
        <taxon>Eubacteriales</taxon>
        <taxon>Oscillospiraceae</taxon>
        <taxon>Anaerotruncus</taxon>
        <taxon>environmental samples</taxon>
    </lineage>
</organism>
<dbReference type="Pfam" id="PF00132">
    <property type="entry name" value="Hexapep"/>
    <property type="match status" value="1"/>
</dbReference>
<dbReference type="EMBL" id="CACRSL010000003">
    <property type="protein sequence ID" value="VYS74526.1"/>
    <property type="molecule type" value="Genomic_DNA"/>
</dbReference>
<protein>
    <submittedName>
        <fullName evidence="1">2,3,4,5-tetrahydropyridine-2,6-dicarboxylate N-acetyltransferase</fullName>
        <ecNumber evidence="1">2.3.1.89</ecNumber>
    </submittedName>
</protein>
<evidence type="ECO:0000313" key="1">
    <source>
        <dbReference type="EMBL" id="VYS74526.1"/>
    </source>
</evidence>
<name>A0A6N2R1B0_9FIRM</name>
<dbReference type="AlphaFoldDB" id="A0A6N2R1B0"/>
<dbReference type="InterPro" id="IPR050484">
    <property type="entry name" value="Transf_Hexapept/Carb_Anhydrase"/>
</dbReference>
<dbReference type="InterPro" id="IPR001451">
    <property type="entry name" value="Hexapep"/>
</dbReference>
<keyword evidence="1" id="KW-0012">Acyltransferase</keyword>
<dbReference type="InterPro" id="IPR011004">
    <property type="entry name" value="Trimer_LpxA-like_sf"/>
</dbReference>
<keyword evidence="1" id="KW-0808">Transferase</keyword>
<dbReference type="Gene3D" id="2.160.10.10">
    <property type="entry name" value="Hexapeptide repeat proteins"/>
    <property type="match status" value="1"/>
</dbReference>
<gene>
    <name evidence="1" type="primary">dapH</name>
    <name evidence="1" type="ORF">AULFYP135_00145</name>
</gene>
<dbReference type="CDD" id="cd04645">
    <property type="entry name" value="LbH_gamma_CA_like"/>
    <property type="match status" value="1"/>
</dbReference>
<dbReference type="PANTHER" id="PTHR13061">
    <property type="entry name" value="DYNACTIN SUBUNIT P25"/>
    <property type="match status" value="1"/>
</dbReference>
<proteinExistence type="predicted"/>
<accession>A0A6N2R1B0</accession>